<dbReference type="InterPro" id="IPR040198">
    <property type="entry name" value="Fido_containing"/>
</dbReference>
<evidence type="ECO:0000313" key="2">
    <source>
        <dbReference type="EMBL" id="VAX21925.1"/>
    </source>
</evidence>
<dbReference type="InterPro" id="IPR026287">
    <property type="entry name" value="SoFic-like"/>
</dbReference>
<evidence type="ECO:0000259" key="1">
    <source>
        <dbReference type="PROSITE" id="PS51459"/>
    </source>
</evidence>
<dbReference type="InterPro" id="IPR036390">
    <property type="entry name" value="WH_DNA-bd_sf"/>
</dbReference>
<dbReference type="PANTHER" id="PTHR13504:SF38">
    <property type="entry name" value="FIDO DOMAIN-CONTAINING PROTEIN"/>
    <property type="match status" value="1"/>
</dbReference>
<dbReference type="InterPro" id="IPR025758">
    <property type="entry name" value="Fic/DOC_N"/>
</dbReference>
<dbReference type="PROSITE" id="PS51459">
    <property type="entry name" value="FIDO"/>
    <property type="match status" value="1"/>
</dbReference>
<reference evidence="2" key="1">
    <citation type="submission" date="2018-06" db="EMBL/GenBank/DDBJ databases">
        <authorList>
            <person name="Zhirakovskaya E."/>
        </authorList>
    </citation>
    <scope>NUCLEOTIDE SEQUENCE</scope>
</reference>
<dbReference type="AlphaFoldDB" id="A0A3B1CSA4"/>
<proteinExistence type="predicted"/>
<dbReference type="Pfam" id="PF13784">
    <property type="entry name" value="Fic_N"/>
    <property type="match status" value="1"/>
</dbReference>
<dbReference type="InterPro" id="IPR003812">
    <property type="entry name" value="Fido"/>
</dbReference>
<feature type="domain" description="Fido" evidence="1">
    <location>
        <begin position="125"/>
        <end position="276"/>
    </location>
</feature>
<dbReference type="SUPFAM" id="SSF140931">
    <property type="entry name" value="Fic-like"/>
    <property type="match status" value="1"/>
</dbReference>
<protein>
    <submittedName>
        <fullName evidence="2">Fic domain protein, Pden_3305 type</fullName>
    </submittedName>
</protein>
<dbReference type="PIRSF" id="PIRSF038925">
    <property type="entry name" value="AMP-prot_trans"/>
    <property type="match status" value="1"/>
</dbReference>
<sequence length="382" mass="43394">MSGRAGKYIQQTEKYKAFIPKPLPPDPPLKTDSELQVLLSSADRAVGGLDTATRLLPNPDLFVSLYVRKEAVFSSQIEGTQASLSDLLEFEAKSIHNGLTSDVQETFNYVKAMNYGLDRLDSLPLSLRLIKEVHSKLLRGVRGGDRNPGEYRNSQNWIGAPGCNLSDAVFVPPPPHEIAAQMGELELFIHDDAGIPPLIKCGLVHAQFETIHPFLDGNGRIGRLLITFILCWRKVLKRPLLYLSHYFKQNRDEYCKRLQNVRDKGHWENWMLFFLEGVRTVALQATETAIKIQELREGDREKVGQLSKNSGLILLDYLYKQPYVNISEVGEIIGRSYPVASRLIVSMENMGLLEEITGGERYKIYAYQPYLELFDARIRKRK</sequence>
<dbReference type="Pfam" id="PF02661">
    <property type="entry name" value="Fic"/>
    <property type="match status" value="1"/>
</dbReference>
<name>A0A3B1CSA4_9ZZZZ</name>
<dbReference type="InterPro" id="IPR036597">
    <property type="entry name" value="Fido-like_dom_sf"/>
</dbReference>
<dbReference type="PANTHER" id="PTHR13504">
    <property type="entry name" value="FIDO DOMAIN-CONTAINING PROTEIN DDB_G0283145"/>
    <property type="match status" value="1"/>
</dbReference>
<organism evidence="2">
    <name type="scientific">hydrothermal vent metagenome</name>
    <dbReference type="NCBI Taxonomy" id="652676"/>
    <lineage>
        <taxon>unclassified sequences</taxon>
        <taxon>metagenomes</taxon>
        <taxon>ecological metagenomes</taxon>
    </lineage>
</organism>
<dbReference type="Gene3D" id="1.10.3290.10">
    <property type="entry name" value="Fido-like domain"/>
    <property type="match status" value="1"/>
</dbReference>
<dbReference type="EMBL" id="UOGB01000223">
    <property type="protein sequence ID" value="VAX21925.1"/>
    <property type="molecule type" value="Genomic_DNA"/>
</dbReference>
<gene>
    <name evidence="2" type="ORF">MNBD_NITROSPINAE03-50</name>
</gene>
<dbReference type="SUPFAM" id="SSF46785">
    <property type="entry name" value="Winged helix' DNA-binding domain"/>
    <property type="match status" value="1"/>
</dbReference>
<accession>A0A3B1CSA4</accession>